<dbReference type="InterPro" id="IPR012674">
    <property type="entry name" value="Calycin"/>
</dbReference>
<accession>A0A835SU26</accession>
<dbReference type="SUPFAM" id="SSF50814">
    <property type="entry name" value="Lipocalins"/>
    <property type="match status" value="1"/>
</dbReference>
<evidence type="ECO:0000313" key="4">
    <source>
        <dbReference type="Proteomes" id="UP000650467"/>
    </source>
</evidence>
<dbReference type="OrthoDB" id="565904at2759"/>
<feature type="region of interest" description="Disordered" evidence="1">
    <location>
        <begin position="26"/>
        <end position="53"/>
    </location>
</feature>
<name>A0A835SU26_CHLIN</name>
<proteinExistence type="predicted"/>
<dbReference type="EMBL" id="JAEHOC010000045">
    <property type="protein sequence ID" value="KAG2426780.1"/>
    <property type="molecule type" value="Genomic_DNA"/>
</dbReference>
<keyword evidence="2" id="KW-0732">Signal</keyword>
<protein>
    <submittedName>
        <fullName evidence="3">Uncharacterized protein</fullName>
    </submittedName>
</protein>
<evidence type="ECO:0000313" key="3">
    <source>
        <dbReference type="EMBL" id="KAG2426780.1"/>
    </source>
</evidence>
<keyword evidence="4" id="KW-1185">Reference proteome</keyword>
<dbReference type="Gene3D" id="2.40.128.20">
    <property type="match status" value="1"/>
</dbReference>
<dbReference type="AlphaFoldDB" id="A0A835SU26"/>
<organism evidence="3 4">
    <name type="scientific">Chlamydomonas incerta</name>
    <dbReference type="NCBI Taxonomy" id="51695"/>
    <lineage>
        <taxon>Eukaryota</taxon>
        <taxon>Viridiplantae</taxon>
        <taxon>Chlorophyta</taxon>
        <taxon>core chlorophytes</taxon>
        <taxon>Chlorophyceae</taxon>
        <taxon>CS clade</taxon>
        <taxon>Chlamydomonadales</taxon>
        <taxon>Chlamydomonadaceae</taxon>
        <taxon>Chlamydomonas</taxon>
    </lineage>
</organism>
<evidence type="ECO:0000256" key="2">
    <source>
        <dbReference type="SAM" id="SignalP"/>
    </source>
</evidence>
<reference evidence="3" key="1">
    <citation type="journal article" date="2020" name="bioRxiv">
        <title>Comparative genomics of Chlamydomonas.</title>
        <authorList>
            <person name="Craig R.J."/>
            <person name="Hasan A.R."/>
            <person name="Ness R.W."/>
            <person name="Keightley P.D."/>
        </authorList>
    </citation>
    <scope>NUCLEOTIDE SEQUENCE</scope>
    <source>
        <strain evidence="3">SAG 7.73</strain>
    </source>
</reference>
<sequence length="390" mass="38732">MTPGDRLSRAVAAAAAALLLALATAQPAAPPPPVPRSPSFTLTPRGANDTAGASNATDAALAAAAAARSAALLPPTGGGAGTGGSNASSSCPPANFSGVSGLDVRAYIAGPWYVQKQLPLDYQPPDELFCVKAEYELRNPANVSDGLVVNNYANRGGVNGPHQGSSKYDSSTNASRLIALPDDTPDASDGKLLVGPEALLTLTLPGGPRGGGPSDGGGGPYGGGPAASGAPGNTSSGAAVPLWRAAFGPYWVVAVGPSQNATLKYDWAIISGGAPAYAGPPDPNTGKPLCSTLPAAGVPANATALLFPAGVRGSIAGGARQRHGAVAALGRAAGRPPGHNFDVGGLWFFSRTRVDPNATAIMEETARGLGLDNSRLLVVPQEGCTYSTST</sequence>
<comment type="caution">
    <text evidence="3">The sequence shown here is derived from an EMBL/GenBank/DDBJ whole genome shotgun (WGS) entry which is preliminary data.</text>
</comment>
<feature type="region of interest" description="Disordered" evidence="1">
    <location>
        <begin position="203"/>
        <end position="234"/>
    </location>
</feature>
<feature type="chain" id="PRO_5032340388" evidence="2">
    <location>
        <begin position="26"/>
        <end position="390"/>
    </location>
</feature>
<dbReference type="Proteomes" id="UP000650467">
    <property type="component" value="Unassembled WGS sequence"/>
</dbReference>
<feature type="compositionally biased region" description="Gly residues" evidence="1">
    <location>
        <begin position="207"/>
        <end position="226"/>
    </location>
</feature>
<gene>
    <name evidence="3" type="ORF">HXX76_012836</name>
</gene>
<feature type="signal peptide" evidence="2">
    <location>
        <begin position="1"/>
        <end position="25"/>
    </location>
</feature>
<evidence type="ECO:0000256" key="1">
    <source>
        <dbReference type="SAM" id="MobiDB-lite"/>
    </source>
</evidence>